<gene>
    <name evidence="2" type="ORF">AVDCRST_MAG13-2579</name>
</gene>
<evidence type="ECO:0000256" key="1">
    <source>
        <dbReference type="SAM" id="Phobius"/>
    </source>
</evidence>
<dbReference type="AlphaFoldDB" id="A0A6J4SVP7"/>
<feature type="transmembrane region" description="Helical" evidence="1">
    <location>
        <begin position="6"/>
        <end position="28"/>
    </location>
</feature>
<dbReference type="EMBL" id="CADCVO010000409">
    <property type="protein sequence ID" value="CAA9506803.1"/>
    <property type="molecule type" value="Genomic_DNA"/>
</dbReference>
<reference evidence="2" key="1">
    <citation type="submission" date="2020-02" db="EMBL/GenBank/DDBJ databases">
        <authorList>
            <person name="Meier V. D."/>
        </authorList>
    </citation>
    <scope>NUCLEOTIDE SEQUENCE</scope>
    <source>
        <strain evidence="2">AVDCRST_MAG13</strain>
    </source>
</reference>
<protein>
    <submittedName>
        <fullName evidence="2">Uncharacterized protein</fullName>
    </submittedName>
</protein>
<keyword evidence="1" id="KW-0472">Membrane</keyword>
<evidence type="ECO:0000313" key="2">
    <source>
        <dbReference type="EMBL" id="CAA9506803.1"/>
    </source>
</evidence>
<keyword evidence="1" id="KW-1133">Transmembrane helix</keyword>
<accession>A0A6J4SVP7</accession>
<keyword evidence="1" id="KW-0812">Transmembrane</keyword>
<proteinExistence type="predicted"/>
<name>A0A6J4SVP7_9ACTN</name>
<organism evidence="2">
    <name type="scientific">uncultured Solirubrobacteraceae bacterium</name>
    <dbReference type="NCBI Taxonomy" id="1162706"/>
    <lineage>
        <taxon>Bacteria</taxon>
        <taxon>Bacillati</taxon>
        <taxon>Actinomycetota</taxon>
        <taxon>Thermoleophilia</taxon>
        <taxon>Solirubrobacterales</taxon>
        <taxon>Solirubrobacteraceae</taxon>
        <taxon>environmental samples</taxon>
    </lineage>
</organism>
<sequence>MATTWGLVAVAAILGGATALLLVCLLLFQLSRTWRRRRARADRKAADRR</sequence>